<evidence type="ECO:0000313" key="1">
    <source>
        <dbReference type="EMBL" id="SEF61900.1"/>
    </source>
</evidence>
<name>A0A1H5TGM6_9BACT</name>
<dbReference type="AlphaFoldDB" id="A0A1H5TGM6"/>
<dbReference type="STRING" id="1120964.GCA_001313265_06994"/>
<organism evidence="1 2">
    <name type="scientific">Algoriphagus boritolerans DSM 17298 = JCM 18970</name>
    <dbReference type="NCBI Taxonomy" id="1120964"/>
    <lineage>
        <taxon>Bacteria</taxon>
        <taxon>Pseudomonadati</taxon>
        <taxon>Bacteroidota</taxon>
        <taxon>Cytophagia</taxon>
        <taxon>Cytophagales</taxon>
        <taxon>Cyclobacteriaceae</taxon>
        <taxon>Algoriphagus</taxon>
    </lineage>
</organism>
<accession>A0A1H5TGM6</accession>
<sequence>MFVVKDNQLTIMKTTHKIYTTALVLSGVLFASCSENMDPEMIGEGDVRIGMSVKLKNDGNSGARIMNSGINVESGFLQIKEIDLETEGFDENGNEFKREMELKFKEVEKIDFNAFDSGVDFFINIPTGNYEEIEFEIDLIDNKNEPSIQLDGTYTYEDGSTVPLKFQVFGEDDDAIDFEVELEADEDDDLFFLNGINNPLALFEIDARGWFGNVNTLELENAELTDGILLISKNVNRSIYQKVESRINDSSDIELKMN</sequence>
<evidence type="ECO:0008006" key="3">
    <source>
        <dbReference type="Google" id="ProtNLM"/>
    </source>
</evidence>
<dbReference type="Proteomes" id="UP000236736">
    <property type="component" value="Unassembled WGS sequence"/>
</dbReference>
<gene>
    <name evidence="1" type="ORF">SAMN03080598_00744</name>
</gene>
<evidence type="ECO:0000313" key="2">
    <source>
        <dbReference type="Proteomes" id="UP000236736"/>
    </source>
</evidence>
<reference evidence="2" key="1">
    <citation type="submission" date="2016-10" db="EMBL/GenBank/DDBJ databases">
        <authorList>
            <person name="Varghese N."/>
            <person name="Submissions S."/>
        </authorList>
    </citation>
    <scope>NUCLEOTIDE SEQUENCE [LARGE SCALE GENOMIC DNA]</scope>
    <source>
        <strain evidence="2">DSM 17298</strain>
    </source>
</reference>
<dbReference type="PROSITE" id="PS51257">
    <property type="entry name" value="PROKAR_LIPOPROTEIN"/>
    <property type="match status" value="1"/>
</dbReference>
<dbReference type="EMBL" id="FNVR01000003">
    <property type="protein sequence ID" value="SEF61900.1"/>
    <property type="molecule type" value="Genomic_DNA"/>
</dbReference>
<keyword evidence="2" id="KW-1185">Reference proteome</keyword>
<protein>
    <recommendedName>
        <fullName evidence="3">DUF4382 domain-containing protein</fullName>
    </recommendedName>
</protein>
<proteinExistence type="predicted"/>